<feature type="transmembrane region" description="Helical" evidence="1">
    <location>
        <begin position="114"/>
        <end position="138"/>
    </location>
</feature>
<protein>
    <recommendedName>
        <fullName evidence="2">DUF6534 domain-containing protein</fullName>
    </recommendedName>
</protein>
<organism evidence="3 4">
    <name type="scientific">Tetrapyrgos nigripes</name>
    <dbReference type="NCBI Taxonomy" id="182062"/>
    <lineage>
        <taxon>Eukaryota</taxon>
        <taxon>Fungi</taxon>
        <taxon>Dikarya</taxon>
        <taxon>Basidiomycota</taxon>
        <taxon>Agaricomycotina</taxon>
        <taxon>Agaricomycetes</taxon>
        <taxon>Agaricomycetidae</taxon>
        <taxon>Agaricales</taxon>
        <taxon>Marasmiineae</taxon>
        <taxon>Marasmiaceae</taxon>
        <taxon>Tetrapyrgos</taxon>
    </lineage>
</organism>
<dbReference type="Pfam" id="PF20152">
    <property type="entry name" value="DUF6534"/>
    <property type="match status" value="1"/>
</dbReference>
<sequence length="180" mass="19909">MLYAIRYFRRYPADKIPVKVAVLLAVVCDTLIAVAGPTPISCIASGISGAIMQIFMLNRYWVLTGQKFIVITIGHIILTSVASALYVTIRIIVLPHEAGRNQEIVTGVILIRRLMALTLKSGSFTAITAILILATFVGDLHSNIGLIFSYNISHVYSLTLLYNLNIRQKLRNVQVEHTRG</sequence>
<proteinExistence type="predicted"/>
<dbReference type="OrthoDB" id="3203775at2759"/>
<feature type="transmembrane region" description="Helical" evidence="1">
    <location>
        <begin position="21"/>
        <end position="48"/>
    </location>
</feature>
<feature type="transmembrane region" description="Helical" evidence="1">
    <location>
        <begin position="144"/>
        <end position="164"/>
    </location>
</feature>
<name>A0A8H5FDL7_9AGAR</name>
<evidence type="ECO:0000313" key="4">
    <source>
        <dbReference type="Proteomes" id="UP000559256"/>
    </source>
</evidence>
<feature type="domain" description="DUF6534" evidence="2">
    <location>
        <begin position="106"/>
        <end position="168"/>
    </location>
</feature>
<accession>A0A8H5FDL7</accession>
<dbReference type="EMBL" id="JAACJM010000300">
    <property type="protein sequence ID" value="KAF5332906.1"/>
    <property type="molecule type" value="Genomic_DNA"/>
</dbReference>
<keyword evidence="1" id="KW-0812">Transmembrane</keyword>
<dbReference type="AlphaFoldDB" id="A0A8H5FDL7"/>
<keyword evidence="1" id="KW-0472">Membrane</keyword>
<keyword evidence="1" id="KW-1133">Transmembrane helix</keyword>
<evidence type="ECO:0000256" key="1">
    <source>
        <dbReference type="SAM" id="Phobius"/>
    </source>
</evidence>
<evidence type="ECO:0000313" key="3">
    <source>
        <dbReference type="EMBL" id="KAF5332906.1"/>
    </source>
</evidence>
<comment type="caution">
    <text evidence="3">The sequence shown here is derived from an EMBL/GenBank/DDBJ whole genome shotgun (WGS) entry which is preliminary data.</text>
</comment>
<reference evidence="3 4" key="1">
    <citation type="journal article" date="2020" name="ISME J.">
        <title>Uncovering the hidden diversity of litter-decomposition mechanisms in mushroom-forming fungi.</title>
        <authorList>
            <person name="Floudas D."/>
            <person name="Bentzer J."/>
            <person name="Ahren D."/>
            <person name="Johansson T."/>
            <person name="Persson P."/>
            <person name="Tunlid A."/>
        </authorList>
    </citation>
    <scope>NUCLEOTIDE SEQUENCE [LARGE SCALE GENOMIC DNA]</scope>
    <source>
        <strain evidence="3 4">CBS 291.85</strain>
    </source>
</reference>
<dbReference type="Proteomes" id="UP000559256">
    <property type="component" value="Unassembled WGS sequence"/>
</dbReference>
<evidence type="ECO:0000259" key="2">
    <source>
        <dbReference type="Pfam" id="PF20152"/>
    </source>
</evidence>
<keyword evidence="4" id="KW-1185">Reference proteome</keyword>
<gene>
    <name evidence="3" type="ORF">D9758_016999</name>
</gene>
<feature type="transmembrane region" description="Helical" evidence="1">
    <location>
        <begin position="68"/>
        <end position="93"/>
    </location>
</feature>
<dbReference type="InterPro" id="IPR045339">
    <property type="entry name" value="DUF6534"/>
</dbReference>